<evidence type="ECO:0000259" key="3">
    <source>
        <dbReference type="Pfam" id="PF19295"/>
    </source>
</evidence>
<accession>A0A9D1M6I5</accession>
<dbReference type="InterPro" id="IPR045595">
    <property type="entry name" value="SufBD_N"/>
</dbReference>
<dbReference type="Proteomes" id="UP000824112">
    <property type="component" value="Unassembled WGS sequence"/>
</dbReference>
<evidence type="ECO:0000256" key="1">
    <source>
        <dbReference type="ARBA" id="ARBA00043967"/>
    </source>
</evidence>
<dbReference type="SUPFAM" id="SSF101960">
    <property type="entry name" value="Stabilizer of iron transporter SufD"/>
    <property type="match status" value="1"/>
</dbReference>
<dbReference type="Pfam" id="PF19295">
    <property type="entry name" value="SufBD_N"/>
    <property type="match status" value="1"/>
</dbReference>
<evidence type="ECO:0000313" key="5">
    <source>
        <dbReference type="Proteomes" id="UP000824112"/>
    </source>
</evidence>
<protein>
    <submittedName>
        <fullName evidence="4">Fe-S cluster assembly protein SufD</fullName>
    </submittedName>
</protein>
<dbReference type="InterPro" id="IPR055346">
    <property type="entry name" value="Fe-S_cluster_assembly_SufBD"/>
</dbReference>
<dbReference type="InterPro" id="IPR000825">
    <property type="entry name" value="SUF_FeS_clus_asmbl_SufBD_core"/>
</dbReference>
<feature type="domain" description="SUF system FeS cluster assembly SufBD N-terminal" evidence="3">
    <location>
        <begin position="1"/>
        <end position="171"/>
    </location>
</feature>
<proteinExistence type="inferred from homology"/>
<dbReference type="GO" id="GO:0016226">
    <property type="term" value="P:iron-sulfur cluster assembly"/>
    <property type="evidence" value="ECO:0007669"/>
    <property type="project" value="InterPro"/>
</dbReference>
<organism evidence="4 5">
    <name type="scientific">Candidatus Gallibacteroides avistercoris</name>
    <dbReference type="NCBI Taxonomy" id="2840833"/>
    <lineage>
        <taxon>Bacteria</taxon>
        <taxon>Pseudomonadati</taxon>
        <taxon>Bacteroidota</taxon>
        <taxon>Bacteroidia</taxon>
        <taxon>Bacteroidales</taxon>
        <taxon>Bacteroidaceae</taxon>
        <taxon>Bacteroidaceae incertae sedis</taxon>
        <taxon>Candidatus Gallibacteroides</taxon>
    </lineage>
</organism>
<reference evidence="4" key="1">
    <citation type="submission" date="2020-10" db="EMBL/GenBank/DDBJ databases">
        <authorList>
            <person name="Gilroy R."/>
        </authorList>
    </citation>
    <scope>NUCLEOTIDE SEQUENCE</scope>
    <source>
        <strain evidence="4">CHK158-818</strain>
    </source>
</reference>
<dbReference type="PANTHER" id="PTHR43575:SF1">
    <property type="entry name" value="PROTEIN ABCI7, CHLOROPLASTIC"/>
    <property type="match status" value="1"/>
</dbReference>
<dbReference type="AlphaFoldDB" id="A0A9D1M6I5"/>
<sequence length="446" mass="50573">MSSENQYISLFEEFAPAINKHSCNVMNVYRDEAMSRFKELGFPPHTAEDYRHTDIPEAFAPDFGMNLNQIEIPVDPYEIFRCDVPNLSTSLYFLVNDTFCDLRPKSLLPKGVLAGSLRTLAQTYPELTAKFYHQLARNSQDGTVAFNTAFAQDGFFLYIPRGVIVEKPIQLVNVLRSDVDFLANRRILIVVEEGAQAKLLVCDHTINNVHFLSTQVCEIFVGEGATFDYYEIEETTLKTKRIATTFVSQQARSNVLVNGITLHNGMTRNNYFLRFEGENAETHLCGMAIGDQNETIDNFTYIDHAVPRCSSRELFKYVLNDTSTGSFSGRILVREGAVRTEAYQSNKNLCATSEAQMFTKPQLEIYADDVKCSHGATIGQLDEQALFYMRSRGIPEEEARMLLMFAFTSDVIDTVRLDALKDRLRLLVEKRFRGELAKCSGCRICQ</sequence>
<dbReference type="InterPro" id="IPR037284">
    <property type="entry name" value="SUF_FeS_clus_asmbl_SufBD_sf"/>
</dbReference>
<comment type="caution">
    <text evidence="4">The sequence shown here is derived from an EMBL/GenBank/DDBJ whole genome shotgun (WGS) entry which is preliminary data.</text>
</comment>
<evidence type="ECO:0000259" key="2">
    <source>
        <dbReference type="Pfam" id="PF01458"/>
    </source>
</evidence>
<feature type="domain" description="SUF system FeS cluster assembly SufBD core" evidence="2">
    <location>
        <begin position="181"/>
        <end position="407"/>
    </location>
</feature>
<name>A0A9D1M6I5_9BACT</name>
<dbReference type="PANTHER" id="PTHR43575">
    <property type="entry name" value="PROTEIN ABCI7, CHLOROPLASTIC"/>
    <property type="match status" value="1"/>
</dbReference>
<dbReference type="EMBL" id="DVNA01000040">
    <property type="protein sequence ID" value="HIU54534.1"/>
    <property type="molecule type" value="Genomic_DNA"/>
</dbReference>
<gene>
    <name evidence="4" type="primary">sufD</name>
    <name evidence="4" type="ORF">IAB03_01850</name>
</gene>
<evidence type="ECO:0000313" key="4">
    <source>
        <dbReference type="EMBL" id="HIU54534.1"/>
    </source>
</evidence>
<comment type="similarity">
    <text evidence="1">Belongs to the iron-sulfur cluster assembly SufBD family.</text>
</comment>
<dbReference type="Pfam" id="PF01458">
    <property type="entry name" value="SUFBD_core"/>
    <property type="match status" value="1"/>
</dbReference>
<reference evidence="4" key="2">
    <citation type="journal article" date="2021" name="PeerJ">
        <title>Extensive microbial diversity within the chicken gut microbiome revealed by metagenomics and culture.</title>
        <authorList>
            <person name="Gilroy R."/>
            <person name="Ravi A."/>
            <person name="Getino M."/>
            <person name="Pursley I."/>
            <person name="Horton D.L."/>
            <person name="Alikhan N.F."/>
            <person name="Baker D."/>
            <person name="Gharbi K."/>
            <person name="Hall N."/>
            <person name="Watson M."/>
            <person name="Adriaenssens E.M."/>
            <person name="Foster-Nyarko E."/>
            <person name="Jarju S."/>
            <person name="Secka A."/>
            <person name="Antonio M."/>
            <person name="Oren A."/>
            <person name="Chaudhuri R.R."/>
            <person name="La Ragione R."/>
            <person name="Hildebrand F."/>
            <person name="Pallen M.J."/>
        </authorList>
    </citation>
    <scope>NUCLEOTIDE SEQUENCE</scope>
    <source>
        <strain evidence="4">CHK158-818</strain>
    </source>
</reference>
<dbReference type="NCBIfam" id="TIGR01981">
    <property type="entry name" value="sufD"/>
    <property type="match status" value="1"/>
</dbReference>
<dbReference type="InterPro" id="IPR011542">
    <property type="entry name" value="SUF_FeS_clus_asmbl_SufD"/>
</dbReference>